<dbReference type="PANTHER" id="PTHR43240:SF5">
    <property type="entry name" value="1,4-DIHYDROXY-2-NAPHTHOYL-COA THIOESTERASE 1"/>
    <property type="match status" value="1"/>
</dbReference>
<name>A0A167G2D8_9GAMM</name>
<proteinExistence type="inferred from homology"/>
<dbReference type="Proteomes" id="UP000076830">
    <property type="component" value="Chromosome"/>
</dbReference>
<evidence type="ECO:0000259" key="3">
    <source>
        <dbReference type="Pfam" id="PF03061"/>
    </source>
</evidence>
<evidence type="ECO:0000256" key="2">
    <source>
        <dbReference type="ARBA" id="ARBA00022801"/>
    </source>
</evidence>
<dbReference type="RefSeq" id="WP_067642503.1">
    <property type="nucleotide sequence ID" value="NZ_CP015249.1"/>
</dbReference>
<evidence type="ECO:0000256" key="1">
    <source>
        <dbReference type="ARBA" id="ARBA00008324"/>
    </source>
</evidence>
<accession>A0A167G2D8</accession>
<dbReference type="InterPro" id="IPR006683">
    <property type="entry name" value="Thioestr_dom"/>
</dbReference>
<dbReference type="PATRIC" id="fig|1300342.3.peg.41"/>
<dbReference type="CDD" id="cd03443">
    <property type="entry name" value="PaaI_thioesterase"/>
    <property type="match status" value="1"/>
</dbReference>
<evidence type="ECO:0000313" key="5">
    <source>
        <dbReference type="Proteomes" id="UP000076830"/>
    </source>
</evidence>
<gene>
    <name evidence="4" type="ORF">I596_41</name>
</gene>
<dbReference type="KEGG" id="dko:I596_41"/>
<evidence type="ECO:0000313" key="4">
    <source>
        <dbReference type="EMBL" id="ANB16081.1"/>
    </source>
</evidence>
<feature type="domain" description="Thioesterase" evidence="3">
    <location>
        <begin position="51"/>
        <end position="128"/>
    </location>
</feature>
<dbReference type="Pfam" id="PF03061">
    <property type="entry name" value="4HBT"/>
    <property type="match status" value="1"/>
</dbReference>
<reference evidence="4 5" key="1">
    <citation type="submission" date="2016-04" db="EMBL/GenBank/DDBJ databases">
        <title>Complete genome sequence of Dokdonella koreensis DS-123T.</title>
        <authorList>
            <person name="Kim J.F."/>
            <person name="Lee H."/>
            <person name="Kwak M.-J."/>
        </authorList>
    </citation>
    <scope>NUCLEOTIDE SEQUENCE [LARGE SCALE GENOMIC DNA]</scope>
    <source>
        <strain evidence="4 5">DS-123</strain>
    </source>
</reference>
<dbReference type="GO" id="GO:0061522">
    <property type="term" value="F:1,4-dihydroxy-2-naphthoyl-CoA thioesterase activity"/>
    <property type="evidence" value="ECO:0007669"/>
    <property type="project" value="TreeGrafter"/>
</dbReference>
<dbReference type="AlphaFoldDB" id="A0A167G2D8"/>
<dbReference type="EMBL" id="CP015249">
    <property type="protein sequence ID" value="ANB16081.1"/>
    <property type="molecule type" value="Genomic_DNA"/>
</dbReference>
<organism evidence="4 5">
    <name type="scientific">Dokdonella koreensis DS-123</name>
    <dbReference type="NCBI Taxonomy" id="1300342"/>
    <lineage>
        <taxon>Bacteria</taxon>
        <taxon>Pseudomonadati</taxon>
        <taxon>Pseudomonadota</taxon>
        <taxon>Gammaproteobacteria</taxon>
        <taxon>Lysobacterales</taxon>
        <taxon>Rhodanobacteraceae</taxon>
        <taxon>Dokdonella</taxon>
    </lineage>
</organism>
<dbReference type="PANTHER" id="PTHR43240">
    <property type="entry name" value="1,4-DIHYDROXY-2-NAPHTHOYL-COA THIOESTERASE 1"/>
    <property type="match status" value="1"/>
</dbReference>
<comment type="similarity">
    <text evidence="1">Belongs to the thioesterase PaaI family.</text>
</comment>
<dbReference type="Gene3D" id="3.10.129.10">
    <property type="entry name" value="Hotdog Thioesterase"/>
    <property type="match status" value="1"/>
</dbReference>
<keyword evidence="5" id="KW-1185">Reference proteome</keyword>
<dbReference type="InterPro" id="IPR003736">
    <property type="entry name" value="PAAI_dom"/>
</dbReference>
<dbReference type="InterPro" id="IPR029069">
    <property type="entry name" value="HotDog_dom_sf"/>
</dbReference>
<dbReference type="GO" id="GO:0005829">
    <property type="term" value="C:cytosol"/>
    <property type="evidence" value="ECO:0007669"/>
    <property type="project" value="TreeGrafter"/>
</dbReference>
<dbReference type="OrthoDB" id="9798208at2"/>
<dbReference type="NCBIfam" id="TIGR00369">
    <property type="entry name" value="unchar_dom_1"/>
    <property type="match status" value="1"/>
</dbReference>
<sequence length="143" mass="15228">MSIWKQPLDLDRLTGGSRQTLLGALGIELTEAGEDFLRGTMPVDQRTLQPFGLLHGGASVALAETLGSVAGNHCVADGAMVVGLEINANHLRAVTEGRVTGTARPLHIGRSTQVWEIRIEDERARLVCVSRITLAVVPRPAAS</sequence>
<dbReference type="STRING" id="1300342.I596_41"/>
<dbReference type="SUPFAM" id="SSF54637">
    <property type="entry name" value="Thioesterase/thiol ester dehydrase-isomerase"/>
    <property type="match status" value="1"/>
</dbReference>
<keyword evidence="2" id="KW-0378">Hydrolase</keyword>
<protein>
    <recommendedName>
        <fullName evidence="3">Thioesterase domain-containing protein</fullName>
    </recommendedName>
</protein>